<feature type="domain" description="BTB" evidence="1">
    <location>
        <begin position="15"/>
        <end position="98"/>
    </location>
</feature>
<dbReference type="Proteomes" id="UP001146793">
    <property type="component" value="Unassembled WGS sequence"/>
</dbReference>
<dbReference type="InterPro" id="IPR011333">
    <property type="entry name" value="SKP1/BTB/POZ_sf"/>
</dbReference>
<evidence type="ECO:0000313" key="2">
    <source>
        <dbReference type="EMBL" id="KAJ3437391.1"/>
    </source>
</evidence>
<evidence type="ECO:0000259" key="1">
    <source>
        <dbReference type="PROSITE" id="PS50097"/>
    </source>
</evidence>
<dbReference type="Gene3D" id="3.30.710.10">
    <property type="entry name" value="Potassium Channel Kv1.1, Chain A"/>
    <property type="match status" value="1"/>
</dbReference>
<proteinExistence type="predicted"/>
<sequence length="142" mass="16842">MEKSWEEAYLDETKKDFTLLVTWKFDPEEEEEEAEIVEIKIHQTLLFARLGLFREMFTELEKKEEEKISQVTDHSEKRVDTMTIFVGFLYKNKIETSGDYELKPKVLKEIVDLPQYFKMGDISSNFFKSNPDLQSNLKPGNF</sequence>
<protein>
    <recommendedName>
        <fullName evidence="1">BTB domain-containing protein</fullName>
    </recommendedName>
</protein>
<reference evidence="2" key="1">
    <citation type="submission" date="2022-08" db="EMBL/GenBank/DDBJ databases">
        <title>Novel sulphate-reducing endosymbionts in the free-living metamonad Anaeramoeba.</title>
        <authorList>
            <person name="Jerlstrom-Hultqvist J."/>
            <person name="Cepicka I."/>
            <person name="Gallot-Lavallee L."/>
            <person name="Salas-Leiva D."/>
            <person name="Curtis B.A."/>
            <person name="Zahonova K."/>
            <person name="Pipaliya S."/>
            <person name="Dacks J."/>
            <person name="Roger A.J."/>
        </authorList>
    </citation>
    <scope>NUCLEOTIDE SEQUENCE</scope>
    <source>
        <strain evidence="2">Busselton2</strain>
    </source>
</reference>
<dbReference type="EMBL" id="JANTQA010000033">
    <property type="protein sequence ID" value="KAJ3437391.1"/>
    <property type="molecule type" value="Genomic_DNA"/>
</dbReference>
<organism evidence="2 3">
    <name type="scientific">Anaeramoeba flamelloides</name>
    <dbReference type="NCBI Taxonomy" id="1746091"/>
    <lineage>
        <taxon>Eukaryota</taxon>
        <taxon>Metamonada</taxon>
        <taxon>Anaeramoebidae</taxon>
        <taxon>Anaeramoeba</taxon>
    </lineage>
</organism>
<accession>A0AAV7Z891</accession>
<dbReference type="InterPro" id="IPR000210">
    <property type="entry name" value="BTB/POZ_dom"/>
</dbReference>
<name>A0AAV7Z891_9EUKA</name>
<comment type="caution">
    <text evidence="2">The sequence shown here is derived from an EMBL/GenBank/DDBJ whole genome shotgun (WGS) entry which is preliminary data.</text>
</comment>
<dbReference type="PROSITE" id="PS50097">
    <property type="entry name" value="BTB"/>
    <property type="match status" value="1"/>
</dbReference>
<dbReference type="AlphaFoldDB" id="A0AAV7Z891"/>
<dbReference type="Pfam" id="PF00651">
    <property type="entry name" value="BTB"/>
    <property type="match status" value="1"/>
</dbReference>
<gene>
    <name evidence="2" type="ORF">M0812_16552</name>
</gene>
<evidence type="ECO:0000313" key="3">
    <source>
        <dbReference type="Proteomes" id="UP001146793"/>
    </source>
</evidence>